<reference evidence="1" key="1">
    <citation type="submission" date="2021-02" db="EMBL/GenBank/DDBJ databases">
        <authorList>
            <person name="Nowell W R."/>
        </authorList>
    </citation>
    <scope>NUCLEOTIDE SEQUENCE</scope>
</reference>
<accession>A0A815ANS7</accession>
<organism evidence="1 2">
    <name type="scientific">Adineta ricciae</name>
    <name type="common">Rotifer</name>
    <dbReference type="NCBI Taxonomy" id="249248"/>
    <lineage>
        <taxon>Eukaryota</taxon>
        <taxon>Metazoa</taxon>
        <taxon>Spiralia</taxon>
        <taxon>Gnathifera</taxon>
        <taxon>Rotifera</taxon>
        <taxon>Eurotatoria</taxon>
        <taxon>Bdelloidea</taxon>
        <taxon>Adinetida</taxon>
        <taxon>Adinetidae</taxon>
        <taxon>Adineta</taxon>
    </lineage>
</organism>
<protein>
    <submittedName>
        <fullName evidence="1">Uncharacterized protein</fullName>
    </submittedName>
</protein>
<keyword evidence="2" id="KW-1185">Reference proteome</keyword>
<comment type="caution">
    <text evidence="1">The sequence shown here is derived from an EMBL/GenBank/DDBJ whole genome shotgun (WGS) entry which is preliminary data.</text>
</comment>
<evidence type="ECO:0000313" key="2">
    <source>
        <dbReference type="Proteomes" id="UP000663828"/>
    </source>
</evidence>
<name>A0A815ANS7_ADIRI</name>
<dbReference type="EMBL" id="CAJNOR010002183">
    <property type="protein sequence ID" value="CAF1259534.1"/>
    <property type="molecule type" value="Genomic_DNA"/>
</dbReference>
<evidence type="ECO:0000313" key="1">
    <source>
        <dbReference type="EMBL" id="CAF1259534.1"/>
    </source>
</evidence>
<gene>
    <name evidence="1" type="ORF">XAT740_LOCUS26700</name>
</gene>
<proteinExistence type="predicted"/>
<dbReference type="AlphaFoldDB" id="A0A815ANS7"/>
<dbReference type="Proteomes" id="UP000663828">
    <property type="component" value="Unassembled WGS sequence"/>
</dbReference>
<sequence length="177" mass="21365">MDLNLEYQIDSIDCRKYEIKHRMDSLEQWLKNIYEGDPIDYEKDQYFDCPDYFPTYNALMSLKDQAAGDNVLFQSAVQYPWICEIWLSVHRKTNLFRRLLNCFQPSRRRSFSNLAQEFVRIHAGYFSYPVGFKFYLSYAKEKWLLILNDVKLINYPVFPYPQTRIIFIRNGMSFIAR</sequence>